<feature type="compositionally biased region" description="Pro residues" evidence="1">
    <location>
        <begin position="131"/>
        <end position="140"/>
    </location>
</feature>
<evidence type="ECO:0000313" key="3">
    <source>
        <dbReference type="Proteomes" id="UP001187415"/>
    </source>
</evidence>
<feature type="compositionally biased region" description="Basic and acidic residues" evidence="1">
    <location>
        <begin position="175"/>
        <end position="185"/>
    </location>
</feature>
<keyword evidence="3" id="KW-1185">Reference proteome</keyword>
<comment type="caution">
    <text evidence="2">The sequence shown here is derived from an EMBL/GenBank/DDBJ whole genome shotgun (WGS) entry which is preliminary data.</text>
</comment>
<reference evidence="2" key="1">
    <citation type="submission" date="2023-07" db="EMBL/GenBank/DDBJ databases">
        <title>Chromosome-level Genome Assembly of Striped Snakehead (Channa striata).</title>
        <authorList>
            <person name="Liu H."/>
        </authorList>
    </citation>
    <scope>NUCLEOTIDE SEQUENCE</scope>
    <source>
        <strain evidence="2">Gz</strain>
        <tissue evidence="2">Muscle</tissue>
    </source>
</reference>
<organism evidence="2 3">
    <name type="scientific">Channa striata</name>
    <name type="common">Snakehead murrel</name>
    <name type="synonym">Ophicephalus striatus</name>
    <dbReference type="NCBI Taxonomy" id="64152"/>
    <lineage>
        <taxon>Eukaryota</taxon>
        <taxon>Metazoa</taxon>
        <taxon>Chordata</taxon>
        <taxon>Craniata</taxon>
        <taxon>Vertebrata</taxon>
        <taxon>Euteleostomi</taxon>
        <taxon>Actinopterygii</taxon>
        <taxon>Neopterygii</taxon>
        <taxon>Teleostei</taxon>
        <taxon>Neoteleostei</taxon>
        <taxon>Acanthomorphata</taxon>
        <taxon>Anabantaria</taxon>
        <taxon>Anabantiformes</taxon>
        <taxon>Channoidei</taxon>
        <taxon>Channidae</taxon>
        <taxon>Channa</taxon>
    </lineage>
</organism>
<gene>
    <name evidence="2" type="ORF">Q5P01_000666</name>
</gene>
<protein>
    <submittedName>
        <fullName evidence="2">Uncharacterized protein</fullName>
    </submittedName>
</protein>
<sequence>MTPVLGKLWQGSLARVRDPHAEAATLALSVLMPKQHLEQTLHNLVRTHRAREARWFAWLTSPPTSKEKKRKGDRANEGNGVGEVCLLEVLRDSELTRRGPPGTLPELCDALCAFCPERNAAGPERPRSPLAEPPPLPPPTQLSEAEKTHQRNSRLSRRGSESNGYHENGGAVSRGLHDPQREPRSRAHTQVHRGSEQSPEPRVARKHPAETPIQRTTTYRDAGLAEPAPGGETAKIQGLGSAGKSR</sequence>
<name>A0AA88IX38_CHASR</name>
<dbReference type="Proteomes" id="UP001187415">
    <property type="component" value="Unassembled WGS sequence"/>
</dbReference>
<evidence type="ECO:0000256" key="1">
    <source>
        <dbReference type="SAM" id="MobiDB-lite"/>
    </source>
</evidence>
<feature type="region of interest" description="Disordered" evidence="1">
    <location>
        <begin position="121"/>
        <end position="246"/>
    </location>
</feature>
<evidence type="ECO:0000313" key="2">
    <source>
        <dbReference type="EMBL" id="KAK2814219.1"/>
    </source>
</evidence>
<proteinExistence type="predicted"/>
<dbReference type="AlphaFoldDB" id="A0AA88IX38"/>
<accession>A0AA88IX38</accession>
<dbReference type="EMBL" id="JAUPFM010000074">
    <property type="protein sequence ID" value="KAK2814219.1"/>
    <property type="molecule type" value="Genomic_DNA"/>
</dbReference>